<evidence type="ECO:0000313" key="6">
    <source>
        <dbReference type="Proteomes" id="UP000322225"/>
    </source>
</evidence>
<keyword evidence="1" id="KW-0547">Nucleotide-binding</keyword>
<evidence type="ECO:0000256" key="3">
    <source>
        <dbReference type="SAM" id="MobiDB-lite"/>
    </source>
</evidence>
<dbReference type="EMBL" id="CP144052">
    <property type="protein sequence ID" value="WWD16832.1"/>
    <property type="molecule type" value="Genomic_DNA"/>
</dbReference>
<sequence length="250" mass="27510">MLTGSLPFNVSNPLDLFEAVREKEPRIPSEWESCLQDLIKRMLRKDPQQRIEMSVIREHSWVTDNGDEPMIDTEENLYHVGKHVEEPTQEELRNAIGSLRGIFTVIRAVQKMRRLQLHRRSLSSQGGPGGPLSPGGSTNVSMASGSMDSYVSQDPATSATSVSDETEDPKYRDLVGDTVTSPRDMTIASPADTAREEDNPFDRLKPIDTGVVRDNESEGGDEDDEEGVVLMDSPVSGDEDQSTPVGHGST</sequence>
<feature type="compositionally biased region" description="Basic and acidic residues" evidence="3">
    <location>
        <begin position="193"/>
        <end position="216"/>
    </location>
</feature>
<gene>
    <name evidence="5" type="ORF">CI109_101264</name>
</gene>
<protein>
    <recommendedName>
        <fullName evidence="4">Protein kinase domain-containing protein</fullName>
    </recommendedName>
</protein>
<dbReference type="GO" id="GO:0035556">
    <property type="term" value="P:intracellular signal transduction"/>
    <property type="evidence" value="ECO:0007669"/>
    <property type="project" value="TreeGrafter"/>
</dbReference>
<dbReference type="KEGG" id="ksn:90829901"/>
<name>A0AAJ8LFD7_9TREE</name>
<dbReference type="GO" id="GO:0004674">
    <property type="term" value="F:protein serine/threonine kinase activity"/>
    <property type="evidence" value="ECO:0007669"/>
    <property type="project" value="TreeGrafter"/>
</dbReference>
<dbReference type="Gene3D" id="1.10.510.10">
    <property type="entry name" value="Transferase(Phosphotransferase) domain 1"/>
    <property type="match status" value="1"/>
</dbReference>
<feature type="region of interest" description="Disordered" evidence="3">
    <location>
        <begin position="120"/>
        <end position="250"/>
    </location>
</feature>
<accession>A0AAJ8LFD7</accession>
<keyword evidence="2" id="KW-0067">ATP-binding</keyword>
<keyword evidence="6" id="KW-1185">Reference proteome</keyword>
<feature type="domain" description="Protein kinase" evidence="4">
    <location>
        <begin position="1"/>
        <end position="62"/>
    </location>
</feature>
<dbReference type="GO" id="GO:0005524">
    <property type="term" value="F:ATP binding"/>
    <property type="evidence" value="ECO:0007669"/>
    <property type="project" value="UniProtKB-KW"/>
</dbReference>
<organism evidence="5 6">
    <name type="scientific">Kwoniella shandongensis</name>
    <dbReference type="NCBI Taxonomy" id="1734106"/>
    <lineage>
        <taxon>Eukaryota</taxon>
        <taxon>Fungi</taxon>
        <taxon>Dikarya</taxon>
        <taxon>Basidiomycota</taxon>
        <taxon>Agaricomycotina</taxon>
        <taxon>Tremellomycetes</taxon>
        <taxon>Tremellales</taxon>
        <taxon>Cryptococcaceae</taxon>
        <taxon>Kwoniella</taxon>
    </lineage>
</organism>
<evidence type="ECO:0000259" key="4">
    <source>
        <dbReference type="PROSITE" id="PS50011"/>
    </source>
</evidence>
<evidence type="ECO:0000256" key="2">
    <source>
        <dbReference type="ARBA" id="ARBA00022840"/>
    </source>
</evidence>
<feature type="compositionally biased region" description="Polar residues" evidence="3">
    <location>
        <begin position="138"/>
        <end position="163"/>
    </location>
</feature>
<dbReference type="InterPro" id="IPR000719">
    <property type="entry name" value="Prot_kinase_dom"/>
</dbReference>
<evidence type="ECO:0000256" key="1">
    <source>
        <dbReference type="ARBA" id="ARBA00022741"/>
    </source>
</evidence>
<dbReference type="Proteomes" id="UP000322225">
    <property type="component" value="Chromosome 2"/>
</dbReference>
<dbReference type="AlphaFoldDB" id="A0AAJ8LFD7"/>
<dbReference type="RefSeq" id="XP_065823013.1">
    <property type="nucleotide sequence ID" value="XM_065966941.1"/>
</dbReference>
<dbReference type="GO" id="GO:0005737">
    <property type="term" value="C:cytoplasm"/>
    <property type="evidence" value="ECO:0007669"/>
    <property type="project" value="TreeGrafter"/>
</dbReference>
<dbReference type="InterPro" id="IPR011009">
    <property type="entry name" value="Kinase-like_dom_sf"/>
</dbReference>
<proteinExistence type="predicted"/>
<reference evidence="5" key="2">
    <citation type="submission" date="2024-01" db="EMBL/GenBank/DDBJ databases">
        <title>Comparative genomics of Cryptococcus and Kwoniella reveals pathogenesis evolution and contrasting modes of karyotype evolution via chromosome fusion or intercentromeric recombination.</title>
        <authorList>
            <person name="Coelho M.A."/>
            <person name="David-Palma M."/>
            <person name="Shea T."/>
            <person name="Bowers K."/>
            <person name="McGinley-Smith S."/>
            <person name="Mohammad A.W."/>
            <person name="Gnirke A."/>
            <person name="Yurkov A.M."/>
            <person name="Nowrousian M."/>
            <person name="Sun S."/>
            <person name="Cuomo C.A."/>
            <person name="Heitman J."/>
        </authorList>
    </citation>
    <scope>NUCLEOTIDE SEQUENCE</scope>
    <source>
        <strain evidence="5">CBS 12478</strain>
    </source>
</reference>
<evidence type="ECO:0000313" key="5">
    <source>
        <dbReference type="EMBL" id="WWD16832.1"/>
    </source>
</evidence>
<dbReference type="PANTHER" id="PTHR24346">
    <property type="entry name" value="MAP/MICROTUBULE AFFINITY-REGULATING KINASE"/>
    <property type="match status" value="1"/>
</dbReference>
<dbReference type="SUPFAM" id="SSF56112">
    <property type="entry name" value="Protein kinase-like (PK-like)"/>
    <property type="match status" value="1"/>
</dbReference>
<reference evidence="5" key="1">
    <citation type="submission" date="2017-08" db="EMBL/GenBank/DDBJ databases">
        <authorList>
            <person name="Cuomo C."/>
            <person name="Billmyre B."/>
            <person name="Heitman J."/>
        </authorList>
    </citation>
    <scope>NUCLEOTIDE SEQUENCE</scope>
    <source>
        <strain evidence="5">CBS 12478</strain>
    </source>
</reference>
<dbReference type="PROSITE" id="PS50011">
    <property type="entry name" value="PROTEIN_KINASE_DOM"/>
    <property type="match status" value="1"/>
</dbReference>
<dbReference type="PANTHER" id="PTHR24346:SF30">
    <property type="entry name" value="MATERNAL EMBRYONIC LEUCINE ZIPPER KINASE"/>
    <property type="match status" value="1"/>
</dbReference>
<feature type="compositionally biased region" description="Acidic residues" evidence="3">
    <location>
        <begin position="217"/>
        <end position="227"/>
    </location>
</feature>
<dbReference type="GeneID" id="90829901"/>